<name>A0A8T2PJV0_9TELE</name>
<dbReference type="AlphaFoldDB" id="A0A8T2PJV0"/>
<keyword evidence="3" id="KW-1185">Reference proteome</keyword>
<comment type="caution">
    <text evidence="2">The sequence shown here is derived from an EMBL/GenBank/DDBJ whole genome shotgun (WGS) entry which is preliminary data.</text>
</comment>
<protein>
    <submittedName>
        <fullName evidence="2">Uncharacterized protein</fullName>
    </submittedName>
</protein>
<organism evidence="2 3">
    <name type="scientific">Albula glossodonta</name>
    <name type="common">roundjaw bonefish</name>
    <dbReference type="NCBI Taxonomy" id="121402"/>
    <lineage>
        <taxon>Eukaryota</taxon>
        <taxon>Metazoa</taxon>
        <taxon>Chordata</taxon>
        <taxon>Craniata</taxon>
        <taxon>Vertebrata</taxon>
        <taxon>Euteleostomi</taxon>
        <taxon>Actinopterygii</taxon>
        <taxon>Neopterygii</taxon>
        <taxon>Teleostei</taxon>
        <taxon>Albuliformes</taxon>
        <taxon>Albulidae</taxon>
        <taxon>Albula</taxon>
    </lineage>
</organism>
<dbReference type="EMBL" id="JAFBMS010000009">
    <property type="protein sequence ID" value="KAG9349207.1"/>
    <property type="molecule type" value="Genomic_DNA"/>
</dbReference>
<dbReference type="Proteomes" id="UP000824540">
    <property type="component" value="Unassembled WGS sequence"/>
</dbReference>
<evidence type="ECO:0000313" key="2">
    <source>
        <dbReference type="EMBL" id="KAG9349207.1"/>
    </source>
</evidence>
<reference evidence="2" key="1">
    <citation type="thesis" date="2021" institute="BYU ScholarsArchive" country="Provo, UT, USA">
        <title>Applications of and Algorithms for Genome Assembly and Genomic Analyses with an Emphasis on Marine Teleosts.</title>
        <authorList>
            <person name="Pickett B.D."/>
        </authorList>
    </citation>
    <scope>NUCLEOTIDE SEQUENCE</scope>
    <source>
        <strain evidence="2">HI-2016</strain>
    </source>
</reference>
<evidence type="ECO:0000256" key="1">
    <source>
        <dbReference type="SAM" id="MobiDB-lite"/>
    </source>
</evidence>
<evidence type="ECO:0000313" key="3">
    <source>
        <dbReference type="Proteomes" id="UP000824540"/>
    </source>
</evidence>
<proteinExistence type="predicted"/>
<sequence>MGLNQQILQPEHFQWVLIYPDPKPGCMLSYRELVLEEFKGENSGYCKVGLAQPAETVQCQCCQSVERTAKFSLPSGLVRNQLISGFTPSHPTQHSCRTDPKMHSETLHLLISKSNVPRLLRGPSQLDVRTSTRRPDEDQPPSTEAIEPWR</sequence>
<feature type="region of interest" description="Disordered" evidence="1">
    <location>
        <begin position="121"/>
        <end position="150"/>
    </location>
</feature>
<accession>A0A8T2PJV0</accession>
<gene>
    <name evidence="2" type="ORF">JZ751_027650</name>
</gene>